<protein>
    <submittedName>
        <fullName evidence="2">Uncharacterized protein</fullName>
    </submittedName>
</protein>
<name>A0A292PKU5_9PEZI</name>
<feature type="compositionally biased region" description="Low complexity" evidence="1">
    <location>
        <begin position="1"/>
        <end position="13"/>
    </location>
</feature>
<feature type="compositionally biased region" description="Gly residues" evidence="1">
    <location>
        <begin position="14"/>
        <end position="24"/>
    </location>
</feature>
<evidence type="ECO:0000256" key="1">
    <source>
        <dbReference type="SAM" id="MobiDB-lite"/>
    </source>
</evidence>
<proteinExistence type="predicted"/>
<keyword evidence="3" id="KW-1185">Reference proteome</keyword>
<dbReference type="EMBL" id="LN891247">
    <property type="protein sequence ID" value="CUS07120.1"/>
    <property type="molecule type" value="Genomic_DNA"/>
</dbReference>
<feature type="region of interest" description="Disordered" evidence="1">
    <location>
        <begin position="151"/>
        <end position="289"/>
    </location>
</feature>
<sequence>MLNGGRVRVPVGPGLSGTGVGGRGGGRRAPAWDPLPQMLSSDGPELELLSIRIGAECVSFEGPMKLGMLVPLEELLLKDNQDGSISVFFRRQFRRKYYTWDEGLPRYPEHIHAFKQELNQELHMWCLVTGYDAVARAAHFVRKIKQGRQGISALPQRASDFPAYESTHRPRAPTSSRNPPPAPEPTVRFQDDPEPDRSPPRYRNPGPYFPDREPDAQPSLPRRNSYQRFPRAPPPAPNPPPLGPHRPNPLRGGGEDRGYDYDSDVPIPAPPAAPAPPPAPPAPQQVPQRYASPAPATRQIFAMVYRRSPVDAGVEIRPASISSSFEGLQRQARSHWNLLELRLFGKVDGLKMNLNSQSDLEAYVKLCQGTVRLIVEVE</sequence>
<evidence type="ECO:0000313" key="2">
    <source>
        <dbReference type="EMBL" id="CUS07120.1"/>
    </source>
</evidence>
<reference evidence="2" key="1">
    <citation type="submission" date="2015-10" db="EMBL/GenBank/DDBJ databases">
        <authorList>
            <person name="Regsiter A."/>
            <person name="william w."/>
        </authorList>
    </citation>
    <scope>NUCLEOTIDE SEQUENCE</scope>
    <source>
        <strain evidence="2">Montdore</strain>
    </source>
</reference>
<organism evidence="2 3">
    <name type="scientific">Tuber aestivum</name>
    <name type="common">summer truffle</name>
    <dbReference type="NCBI Taxonomy" id="59557"/>
    <lineage>
        <taxon>Eukaryota</taxon>
        <taxon>Fungi</taxon>
        <taxon>Dikarya</taxon>
        <taxon>Ascomycota</taxon>
        <taxon>Pezizomycotina</taxon>
        <taxon>Pezizomycetes</taxon>
        <taxon>Pezizales</taxon>
        <taxon>Tuberaceae</taxon>
        <taxon>Tuber</taxon>
    </lineage>
</organism>
<dbReference type="Proteomes" id="UP001412239">
    <property type="component" value="Unassembled WGS sequence"/>
</dbReference>
<accession>A0A292PKU5</accession>
<feature type="compositionally biased region" description="Pro residues" evidence="1">
    <location>
        <begin position="231"/>
        <end position="247"/>
    </location>
</feature>
<dbReference type="AlphaFoldDB" id="A0A292PKU5"/>
<evidence type="ECO:0000313" key="3">
    <source>
        <dbReference type="Proteomes" id="UP001412239"/>
    </source>
</evidence>
<feature type="region of interest" description="Disordered" evidence="1">
    <location>
        <begin position="1"/>
        <end position="35"/>
    </location>
</feature>
<gene>
    <name evidence="2" type="ORF">GSTUAT00008800001</name>
</gene>
<feature type="compositionally biased region" description="Pro residues" evidence="1">
    <location>
        <begin position="267"/>
        <end position="284"/>
    </location>
</feature>
<feature type="compositionally biased region" description="Basic and acidic residues" evidence="1">
    <location>
        <begin position="189"/>
        <end position="199"/>
    </location>
</feature>